<dbReference type="InterPro" id="IPR045864">
    <property type="entry name" value="aa-tRNA-synth_II/BPL/LPL"/>
</dbReference>
<dbReference type="GO" id="GO:0006422">
    <property type="term" value="P:aspartyl-tRNA aminoacylation"/>
    <property type="evidence" value="ECO:0007669"/>
    <property type="project" value="UniProtKB-UniRule"/>
</dbReference>
<dbReference type="SUPFAM" id="SSF55681">
    <property type="entry name" value="Class II aaRS and biotin synthetases"/>
    <property type="match status" value="1"/>
</dbReference>
<dbReference type="InterPro" id="IPR006195">
    <property type="entry name" value="aa-tRNA-synth_II"/>
</dbReference>
<evidence type="ECO:0000256" key="9">
    <source>
        <dbReference type="HAMAP-Rule" id="MF_02075"/>
    </source>
</evidence>
<organism evidence="11">
    <name type="scientific">uncultured marine group II/III euryarchaeote KM3_181_C06</name>
    <dbReference type="NCBI Taxonomy" id="1457944"/>
    <lineage>
        <taxon>Archaea</taxon>
        <taxon>Methanobacteriati</taxon>
        <taxon>Methanobacteriota</taxon>
        <taxon>environmental samples</taxon>
    </lineage>
</organism>
<evidence type="ECO:0000256" key="4">
    <source>
        <dbReference type="ARBA" id="ARBA00022598"/>
    </source>
</evidence>
<keyword evidence="9" id="KW-0479">Metal-binding</keyword>
<feature type="binding site" evidence="9">
    <location>
        <position position="373"/>
    </location>
    <ligand>
        <name>Mg(2+)</name>
        <dbReference type="ChEBI" id="CHEBI:18420"/>
        <label>3</label>
    </ligand>
</feature>
<comment type="subunit">
    <text evidence="9">Homodimer.</text>
</comment>
<dbReference type="Pfam" id="PF01336">
    <property type="entry name" value="tRNA_anti-codon"/>
    <property type="match status" value="1"/>
</dbReference>
<evidence type="ECO:0000313" key="11">
    <source>
        <dbReference type="EMBL" id="AIF05243.1"/>
    </source>
</evidence>
<evidence type="ECO:0000256" key="7">
    <source>
        <dbReference type="ARBA" id="ARBA00022917"/>
    </source>
</evidence>
<reference evidence="11" key="1">
    <citation type="journal article" date="2014" name="Genome Biol. Evol.">
        <title>Pangenome evidence for extensive interdomain horizontal transfer affecting lineage core and shell genes in uncultured planktonic thaumarchaeota and euryarchaeota.</title>
        <authorList>
            <person name="Deschamps P."/>
            <person name="Zivanovic Y."/>
            <person name="Moreira D."/>
            <person name="Rodriguez-Valera F."/>
            <person name="Lopez-Garcia P."/>
        </authorList>
    </citation>
    <scope>NUCLEOTIDE SEQUENCE</scope>
</reference>
<dbReference type="InterPro" id="IPR004364">
    <property type="entry name" value="Aa-tRNA-synt_II"/>
</dbReference>
<dbReference type="Gene3D" id="2.40.50.140">
    <property type="entry name" value="Nucleic acid-binding proteins"/>
    <property type="match status" value="1"/>
</dbReference>
<dbReference type="GO" id="GO:0005524">
    <property type="term" value="F:ATP binding"/>
    <property type="evidence" value="ECO:0007669"/>
    <property type="project" value="UniProtKB-UniRule"/>
</dbReference>
<dbReference type="Gene3D" id="3.30.930.10">
    <property type="entry name" value="Bira Bifunctional Protein, Domain 2"/>
    <property type="match status" value="1"/>
</dbReference>
<name>A0A075GTZ4_9EURY</name>
<feature type="binding site" evidence="9">
    <location>
        <position position="373"/>
    </location>
    <ligand>
        <name>Mg(2+)</name>
        <dbReference type="ChEBI" id="CHEBI:18420"/>
        <label>2</label>
    </ligand>
</feature>
<comment type="caution">
    <text evidence="9">Lacks conserved residue(s) required for the propagation of feature annotation.</text>
</comment>
<dbReference type="EMBL" id="KF900733">
    <property type="protein sequence ID" value="AIF05243.1"/>
    <property type="molecule type" value="Genomic_DNA"/>
</dbReference>
<keyword evidence="7 9" id="KW-0648">Protein biosynthesis</keyword>
<dbReference type="PROSITE" id="PS50862">
    <property type="entry name" value="AA_TRNA_LIGASE_II"/>
    <property type="match status" value="1"/>
</dbReference>
<dbReference type="Pfam" id="PF00152">
    <property type="entry name" value="tRNA-synt_2"/>
    <property type="match status" value="1"/>
</dbReference>
<feature type="binding site" evidence="9">
    <location>
        <begin position="217"/>
        <end position="219"/>
    </location>
    <ligand>
        <name>ATP</name>
        <dbReference type="ChEBI" id="CHEBI:30616"/>
    </ligand>
</feature>
<feature type="binding site" evidence="9">
    <location>
        <position position="373"/>
    </location>
    <ligand>
        <name>ATP</name>
        <dbReference type="ChEBI" id="CHEBI:30616"/>
    </ligand>
</feature>
<comment type="similarity">
    <text evidence="2 9">Belongs to the class-II aminoacyl-tRNA synthetase family. Type 2 subfamily.</text>
</comment>
<dbReference type="GO" id="GO:0005829">
    <property type="term" value="C:cytosol"/>
    <property type="evidence" value="ECO:0007669"/>
    <property type="project" value="TreeGrafter"/>
</dbReference>
<feature type="domain" description="Aminoacyl-transfer RNA synthetases class-II family profile" evidence="10">
    <location>
        <begin position="140"/>
        <end position="450"/>
    </location>
</feature>
<keyword evidence="8 9" id="KW-0030">Aminoacyl-tRNA synthetase</keyword>
<comment type="subcellular location">
    <subcellularLocation>
        <location evidence="1 9">Cytoplasm</location>
    </subcellularLocation>
</comment>
<dbReference type="InterPro" id="IPR002312">
    <property type="entry name" value="Asp/Asn-tRNA-synth_IIb"/>
</dbReference>
<dbReference type="GO" id="GO:0000287">
    <property type="term" value="F:magnesium ion binding"/>
    <property type="evidence" value="ECO:0007669"/>
    <property type="project" value="UniProtKB-UniRule"/>
</dbReference>
<comment type="function">
    <text evidence="9">Catalyzes the attachment of L-aspartate to tRNA(Asp) in a two-step reaction: L-aspartate is first activated by ATP to form Asp-AMP and then transferred to the acceptor end of tRNA(Asp).</text>
</comment>
<dbReference type="PRINTS" id="PR01042">
    <property type="entry name" value="TRNASYNTHASP"/>
</dbReference>
<evidence type="ECO:0000256" key="8">
    <source>
        <dbReference type="ARBA" id="ARBA00023146"/>
    </source>
</evidence>
<dbReference type="InterPro" id="IPR004365">
    <property type="entry name" value="NA-bd_OB_tRNA"/>
</dbReference>
<feature type="binding site" evidence="9">
    <location>
        <begin position="225"/>
        <end position="227"/>
    </location>
    <ligand>
        <name>ATP</name>
        <dbReference type="ChEBI" id="CHEBI:30616"/>
    </ligand>
</feature>
<dbReference type="GO" id="GO:0003723">
    <property type="term" value="F:RNA binding"/>
    <property type="evidence" value="ECO:0007669"/>
    <property type="project" value="TreeGrafter"/>
</dbReference>
<keyword evidence="9" id="KW-0460">Magnesium</keyword>
<dbReference type="InterPro" id="IPR012340">
    <property type="entry name" value="NA-bd_OB-fold"/>
</dbReference>
<feature type="region of interest" description="Aspartate" evidence="9">
    <location>
        <begin position="195"/>
        <end position="198"/>
    </location>
</feature>
<dbReference type="PANTHER" id="PTHR43450:SF1">
    <property type="entry name" value="ASPARTATE--TRNA LIGASE, CYTOPLASMIC"/>
    <property type="match status" value="1"/>
</dbReference>
<feature type="binding site" evidence="9">
    <location>
        <position position="217"/>
    </location>
    <ligand>
        <name>L-aspartate</name>
        <dbReference type="ChEBI" id="CHEBI:29991"/>
    </ligand>
</feature>
<comment type="cofactor">
    <cofactor evidence="9">
        <name>Mg(2+)</name>
        <dbReference type="ChEBI" id="CHEBI:18420"/>
    </cofactor>
    <text evidence="9">Binds 3 Mg(2+) cations per subunit. The strongest magnesium site (Mg1) is bound to the beta- and gamma-phosphates of ATP and four water molecules complete its coordination sphere.</text>
</comment>
<feature type="binding site" evidence="9">
    <location>
        <position position="173"/>
    </location>
    <ligand>
        <name>L-aspartate</name>
        <dbReference type="ChEBI" id="CHEBI:29991"/>
    </ligand>
</feature>
<feature type="binding site" evidence="9">
    <location>
        <position position="380"/>
    </location>
    <ligand>
        <name>L-aspartate</name>
        <dbReference type="ChEBI" id="CHEBI:29991"/>
    </ligand>
</feature>
<evidence type="ECO:0000256" key="2">
    <source>
        <dbReference type="ARBA" id="ARBA00005312"/>
    </source>
</evidence>
<dbReference type="NCBIfam" id="TIGR00458">
    <property type="entry name" value="aspS_nondisc"/>
    <property type="match status" value="1"/>
</dbReference>
<sequence>MASNGADMIGSEVTVAGYAETVRGRGGVCFLMLRDGTGHIQAFLKRDNMDESLFGSIQSATRESTIQVTGTVAQKRPPKVAEGEPVPPPEYEVNVTAAAVLADAAAPLPVGVTDDVHVGLDVRLDNRHLDLRRAHVNAMFQLRSKVLQYGRDHLISEGFQEINTPKIIAAAAEGGTNLFPMKYFETDAYLSQSPQLYKQLAVLGGLERVFEIGPAFRAEKHDTYRHLNEFISFDIEGAWMDDEDVMGVQERMIHHIWGEVAANDQSLIDVVNEYHASQGRDPVILEVPAVPFPRIPYCDAIEIVKAGGGEIGWGDDIESHHCDIIAAEYPGFHFIPRWPMSMKPFYIHHKEGEEGSSGGQLSRGFDLNYGRDEMTSGGQREHRVDVLEQNLRNMGLEPADFTFYTDGFRYGAPPHAGWGLGVARLLMVLTGAGNVREVVLFPRDRSRVTP</sequence>
<feature type="binding site" evidence="9">
    <location>
        <position position="376"/>
    </location>
    <ligand>
        <name>L-aspartate</name>
        <dbReference type="ChEBI" id="CHEBI:29991"/>
    </ligand>
</feature>
<dbReference type="InterPro" id="IPR004523">
    <property type="entry name" value="Asp-tRNA_synthase_2"/>
</dbReference>
<keyword evidence="4 9" id="KW-0436">Ligase</keyword>
<dbReference type="NCBIfam" id="NF003483">
    <property type="entry name" value="PRK05159.1"/>
    <property type="match status" value="1"/>
</dbReference>
<evidence type="ECO:0000256" key="1">
    <source>
        <dbReference type="ARBA" id="ARBA00004496"/>
    </source>
</evidence>
<dbReference type="EC" id="6.1.1.12" evidence="9"/>
<dbReference type="PANTHER" id="PTHR43450">
    <property type="entry name" value="ASPARTYL-TRNA SYNTHETASE"/>
    <property type="match status" value="1"/>
</dbReference>
<gene>
    <name evidence="11" type="primary">DARS</name>
    <name evidence="9 11" type="synonym">aspS</name>
</gene>
<dbReference type="HAMAP" id="MF_02075">
    <property type="entry name" value="Asp_tRNA_synth_type2"/>
    <property type="match status" value="1"/>
</dbReference>
<evidence type="ECO:0000259" key="10">
    <source>
        <dbReference type="PROSITE" id="PS50862"/>
    </source>
</evidence>
<proteinExistence type="inferred from homology"/>
<accession>A0A075GTZ4</accession>
<dbReference type="GO" id="GO:0017101">
    <property type="term" value="C:aminoacyl-tRNA synthetase multienzyme complex"/>
    <property type="evidence" value="ECO:0007669"/>
    <property type="project" value="TreeGrafter"/>
</dbReference>
<dbReference type="SUPFAM" id="SSF50249">
    <property type="entry name" value="Nucleic acid-binding proteins"/>
    <property type="match status" value="1"/>
</dbReference>
<evidence type="ECO:0000256" key="5">
    <source>
        <dbReference type="ARBA" id="ARBA00022741"/>
    </source>
</evidence>
<dbReference type="GO" id="GO:0004815">
    <property type="term" value="F:aspartate-tRNA ligase activity"/>
    <property type="evidence" value="ECO:0007669"/>
    <property type="project" value="UniProtKB-UniRule"/>
</dbReference>
<evidence type="ECO:0000256" key="6">
    <source>
        <dbReference type="ARBA" id="ARBA00022840"/>
    </source>
</evidence>
<keyword evidence="5 9" id="KW-0547">Nucleotide-binding</keyword>
<keyword evidence="3 9" id="KW-0963">Cytoplasm</keyword>
<comment type="catalytic activity">
    <reaction evidence="9">
        <text>tRNA(Asp) + L-aspartate + ATP = L-aspartyl-tRNA(Asp) + AMP + diphosphate</text>
        <dbReference type="Rhea" id="RHEA:19649"/>
        <dbReference type="Rhea" id="RHEA-COMP:9660"/>
        <dbReference type="Rhea" id="RHEA-COMP:9678"/>
        <dbReference type="ChEBI" id="CHEBI:29991"/>
        <dbReference type="ChEBI" id="CHEBI:30616"/>
        <dbReference type="ChEBI" id="CHEBI:33019"/>
        <dbReference type="ChEBI" id="CHEBI:78442"/>
        <dbReference type="ChEBI" id="CHEBI:78516"/>
        <dbReference type="ChEBI" id="CHEBI:456215"/>
        <dbReference type="EC" id="6.1.1.12"/>
    </reaction>
</comment>
<evidence type="ECO:0000256" key="3">
    <source>
        <dbReference type="ARBA" id="ARBA00022490"/>
    </source>
</evidence>
<feature type="binding site" evidence="9">
    <location>
        <begin position="421"/>
        <end position="424"/>
    </location>
    <ligand>
        <name>ATP</name>
        <dbReference type="ChEBI" id="CHEBI:30616"/>
    </ligand>
</feature>
<feature type="binding site" evidence="9">
    <location>
        <position position="376"/>
    </location>
    <ligand>
        <name>Mg(2+)</name>
        <dbReference type="ChEBI" id="CHEBI:18420"/>
        <label>2</label>
    </ligand>
</feature>
<protein>
    <recommendedName>
        <fullName evidence="9">Aspartate--tRNA ligase</fullName>
        <ecNumber evidence="9">6.1.1.12</ecNumber>
    </recommendedName>
    <alternativeName>
        <fullName evidence="9">Aspartyl-tRNA synthetase</fullName>
        <shortName evidence="9">AspRS</shortName>
    </alternativeName>
</protein>
<dbReference type="AlphaFoldDB" id="A0A075GTZ4"/>
<keyword evidence="6 9" id="KW-0067">ATP-binding</keyword>